<dbReference type="STRING" id="797209.GCA_000376445_00885"/>
<dbReference type="SUPFAM" id="SSF55785">
    <property type="entry name" value="PYP-like sensor domain (PAS domain)"/>
    <property type="match status" value="1"/>
</dbReference>
<dbReference type="InterPro" id="IPR031803">
    <property type="entry name" value="BAT_GAF/HTH-assoc"/>
</dbReference>
<feature type="region of interest" description="Disordered" evidence="3">
    <location>
        <begin position="1"/>
        <end position="33"/>
    </location>
</feature>
<evidence type="ECO:0000256" key="2">
    <source>
        <dbReference type="ARBA" id="ARBA00023163"/>
    </source>
</evidence>
<dbReference type="Pfam" id="PF13185">
    <property type="entry name" value="GAF_2"/>
    <property type="match status" value="1"/>
</dbReference>
<feature type="domain" description="PAC" evidence="5">
    <location>
        <begin position="111"/>
        <end position="162"/>
    </location>
</feature>
<feature type="domain" description="PAS" evidence="4">
    <location>
        <begin position="41"/>
        <end position="106"/>
    </location>
</feature>
<dbReference type="Proteomes" id="UP000184203">
    <property type="component" value="Unassembled WGS sequence"/>
</dbReference>
<organism evidence="6 8">
    <name type="scientific">Haladaptatus paucihalophilus DX253</name>
    <dbReference type="NCBI Taxonomy" id="797209"/>
    <lineage>
        <taxon>Archaea</taxon>
        <taxon>Methanobacteriati</taxon>
        <taxon>Methanobacteriota</taxon>
        <taxon>Stenosarchaea group</taxon>
        <taxon>Halobacteria</taxon>
        <taxon>Halobacteriales</taxon>
        <taxon>Haladaptataceae</taxon>
        <taxon>Haladaptatus</taxon>
    </lineage>
</organism>
<dbReference type="Pfam" id="PF04967">
    <property type="entry name" value="HTH_10"/>
    <property type="match status" value="1"/>
</dbReference>
<dbReference type="CDD" id="cd00130">
    <property type="entry name" value="PAS"/>
    <property type="match status" value="1"/>
</dbReference>
<dbReference type="SMART" id="SM00086">
    <property type="entry name" value="PAC"/>
    <property type="match status" value="1"/>
</dbReference>
<gene>
    <name evidence="7" type="ORF">SAMN05444342_0051</name>
    <name evidence="6" type="ORF">ZOD2009_12897</name>
</gene>
<dbReference type="PROSITE" id="PS50113">
    <property type="entry name" value="PAC"/>
    <property type="match status" value="1"/>
</dbReference>
<dbReference type="PANTHER" id="PTHR34236:SF1">
    <property type="entry name" value="DIMETHYL SULFOXIDE REDUCTASE TRANSCRIPTIONAL ACTIVATOR"/>
    <property type="match status" value="1"/>
</dbReference>
<dbReference type="NCBIfam" id="TIGR00229">
    <property type="entry name" value="sensory_box"/>
    <property type="match status" value="1"/>
</dbReference>
<dbReference type="OrthoDB" id="165911at2157"/>
<dbReference type="InterPro" id="IPR001610">
    <property type="entry name" value="PAC"/>
</dbReference>
<dbReference type="Pfam" id="PF15915">
    <property type="entry name" value="BAT"/>
    <property type="match status" value="1"/>
</dbReference>
<dbReference type="InterPro" id="IPR003018">
    <property type="entry name" value="GAF"/>
</dbReference>
<reference evidence="9" key="3">
    <citation type="submission" date="2016-11" db="EMBL/GenBank/DDBJ databases">
        <authorList>
            <person name="Varghese N."/>
            <person name="Submissions S."/>
        </authorList>
    </citation>
    <scope>NUCLEOTIDE SEQUENCE [LARGE SCALE GENOMIC DNA]</scope>
    <source>
        <strain evidence="9">DX253</strain>
    </source>
</reference>
<dbReference type="InterPro" id="IPR000700">
    <property type="entry name" value="PAS-assoc_C"/>
</dbReference>
<dbReference type="InterPro" id="IPR013767">
    <property type="entry name" value="PAS_fold"/>
</dbReference>
<feature type="compositionally biased region" description="Basic and acidic residues" evidence="3">
    <location>
        <begin position="7"/>
        <end position="33"/>
    </location>
</feature>
<evidence type="ECO:0000259" key="4">
    <source>
        <dbReference type="PROSITE" id="PS50112"/>
    </source>
</evidence>
<dbReference type="PATRIC" id="fig|797209.4.peg.2537"/>
<evidence type="ECO:0000256" key="3">
    <source>
        <dbReference type="SAM" id="MobiDB-lite"/>
    </source>
</evidence>
<dbReference type="PANTHER" id="PTHR34236">
    <property type="entry name" value="DIMETHYL SULFOXIDE REDUCTASE TRANSCRIPTIONAL ACTIVATOR"/>
    <property type="match status" value="1"/>
</dbReference>
<evidence type="ECO:0000256" key="1">
    <source>
        <dbReference type="ARBA" id="ARBA00023015"/>
    </source>
</evidence>
<dbReference type="eggNOG" id="arCOG02278">
    <property type="taxonomic scope" value="Archaea"/>
</dbReference>
<keyword evidence="2" id="KW-0804">Transcription</keyword>
<dbReference type="Proteomes" id="UP000003751">
    <property type="component" value="Unassembled WGS sequence"/>
</dbReference>
<dbReference type="Gene3D" id="3.30.450.40">
    <property type="match status" value="1"/>
</dbReference>
<dbReference type="eggNOG" id="arCOG02329">
    <property type="taxonomic scope" value="Archaea"/>
</dbReference>
<evidence type="ECO:0000313" key="8">
    <source>
        <dbReference type="Proteomes" id="UP000003751"/>
    </source>
</evidence>
<sequence length="561" mass="62688">MSEEREEGEKEGAEAEEERRNEGVEAEKERRTDETRLLATEKVVAAIGDGIYQLDPAGRFVSVNDATVEATGYDRAELLGEHASLLVDEPYVTRVEDEIADLLANEPGGVRAMEAPIRNADGERVPCELRFSVVLSDGEFEGTVGVVRDISWEKRRDAALRAQRDELEQLRHINAVVRSIDRAVVRADTADEIERTVCDRIADADPYRFALVARFDRELETLTVVSGAGIDEEDAERLRRMDFDASDGPAIEAIRNRSVWVVQDADRGDEWGASDSDAGRWSMAFVPFRYDDSIHGVLGVYADRPFAFEGPEREVLGELGQMVGYALSAVKTRQALVSERTIELTFRFSEDDYPFTALTKQVGGTSRFEDAVLHPDGSLLLYVSTEGSDPERVLEFFEEFEGVTHFRAITQREDECLLEVRYAGPMAFSTLANHGGIIRSAVAEEGVAHVTVDIPETGDVREVVNAMTGVFEDAELVSRQTVEQPTETRARFRDTLDDRLTERQLTALTTAYRAGYYDWPRGSTGEELAESLDIAPPTLHKHLRIAERKVLSAIFDEPERD</sequence>
<dbReference type="Gene3D" id="3.30.450.20">
    <property type="entry name" value="PAS domain"/>
    <property type="match status" value="1"/>
</dbReference>
<proteinExistence type="predicted"/>
<evidence type="ECO:0000259" key="5">
    <source>
        <dbReference type="PROSITE" id="PS50113"/>
    </source>
</evidence>
<keyword evidence="9" id="KW-1185">Reference proteome</keyword>
<dbReference type="SUPFAM" id="SSF55781">
    <property type="entry name" value="GAF domain-like"/>
    <property type="match status" value="1"/>
</dbReference>
<accession>E7QUU4</accession>
<reference evidence="7" key="2">
    <citation type="submission" date="2016-11" db="EMBL/GenBank/DDBJ databases">
        <authorList>
            <person name="Jaros S."/>
            <person name="Januszkiewicz K."/>
            <person name="Wedrychowicz H."/>
        </authorList>
    </citation>
    <scope>NUCLEOTIDE SEQUENCE [LARGE SCALE GENOMIC DNA]</scope>
    <source>
        <strain evidence="7">DX253</strain>
    </source>
</reference>
<dbReference type="InterPro" id="IPR029016">
    <property type="entry name" value="GAF-like_dom_sf"/>
</dbReference>
<protein>
    <submittedName>
        <fullName evidence="7">PAS domain S-box-containing protein</fullName>
    </submittedName>
    <submittedName>
        <fullName evidence="6">Putative PAS/PAC sensor protein</fullName>
    </submittedName>
</protein>
<dbReference type="EMBL" id="FRAN01000001">
    <property type="protein sequence ID" value="SHJ95073.1"/>
    <property type="molecule type" value="Genomic_DNA"/>
</dbReference>
<name>E7QUU4_HALPU</name>
<dbReference type="SMART" id="SM00091">
    <property type="entry name" value="PAS"/>
    <property type="match status" value="1"/>
</dbReference>
<dbReference type="Pfam" id="PF00989">
    <property type="entry name" value="PAS"/>
    <property type="match status" value="1"/>
</dbReference>
<dbReference type="InterPro" id="IPR000014">
    <property type="entry name" value="PAS"/>
</dbReference>
<dbReference type="EMBL" id="AEMG01000012">
    <property type="protein sequence ID" value="EFW91751.1"/>
    <property type="molecule type" value="Genomic_DNA"/>
</dbReference>
<dbReference type="RefSeq" id="WP_007980418.1">
    <property type="nucleotide sequence ID" value="NZ_AEMG01000012.1"/>
</dbReference>
<evidence type="ECO:0000313" key="6">
    <source>
        <dbReference type="EMBL" id="EFW91751.1"/>
    </source>
</evidence>
<evidence type="ECO:0000313" key="7">
    <source>
        <dbReference type="EMBL" id="SHJ95073.1"/>
    </source>
</evidence>
<dbReference type="PROSITE" id="PS50112">
    <property type="entry name" value="PAS"/>
    <property type="match status" value="1"/>
</dbReference>
<dbReference type="InterPro" id="IPR035965">
    <property type="entry name" value="PAS-like_dom_sf"/>
</dbReference>
<reference evidence="6 8" key="1">
    <citation type="journal article" date="2014" name="ISME J.">
        <title>Trehalose/2-sulfotrehalose biosynthesis and glycine-betaine uptake are widely spread mechanisms for osmoadaptation in the Halobacteriales.</title>
        <authorList>
            <person name="Youssef N.H."/>
            <person name="Savage-Ashlock K.N."/>
            <person name="McCully A.L."/>
            <person name="Luedtke B."/>
            <person name="Shaw E.I."/>
            <person name="Hoff W.D."/>
            <person name="Elshahed M.S."/>
        </authorList>
    </citation>
    <scope>NUCLEOTIDE SEQUENCE [LARGE SCALE GENOMIC DNA]</scope>
    <source>
        <strain evidence="6 8">DX253</strain>
    </source>
</reference>
<dbReference type="InterPro" id="IPR007050">
    <property type="entry name" value="HTH_bacterioopsin"/>
</dbReference>
<evidence type="ECO:0000313" key="9">
    <source>
        <dbReference type="Proteomes" id="UP000184203"/>
    </source>
</evidence>
<dbReference type="AlphaFoldDB" id="E7QUU4"/>
<keyword evidence="1" id="KW-0805">Transcription regulation</keyword>